<proteinExistence type="predicted"/>
<dbReference type="STRING" id="261392.SAMN02745149_00207"/>
<protein>
    <submittedName>
        <fullName evidence="2">Uncharacterized protein</fullName>
    </submittedName>
</protein>
<sequence>MKKISAGIAVLISASFLFAQGAKPEDFVSAEYLELLKKDGKIELIHEKDDTNLNLVPDCKYGAAVEAEKIVKTSKQVPFVAEYLYLVPKNDGDDSVVPGIKGTIDDVSVLFRSISKMKGMKYHFEKSKPETLYKEAYMIASVDSDEPVADPVEGSADGLVAYCYQDDHTYGDMKYKLSYLQSDNMLFANFLLAIPMSYLGIKAVDTGNMKINIIAIECDDCYILYLNTDVAAKKIAMANVRKQIKDSMTVRMEAVYRWFLNLL</sequence>
<gene>
    <name evidence="2" type="ORF">SAMN02745149_00207</name>
</gene>
<evidence type="ECO:0000313" key="2">
    <source>
        <dbReference type="EMBL" id="SJZ29703.1"/>
    </source>
</evidence>
<dbReference type="OrthoDB" id="357887at2"/>
<dbReference type="AlphaFoldDB" id="A0A1T4JHT5"/>
<keyword evidence="3" id="KW-1185">Reference proteome</keyword>
<feature type="signal peptide" evidence="1">
    <location>
        <begin position="1"/>
        <end position="19"/>
    </location>
</feature>
<dbReference type="RefSeq" id="WP_078932124.1">
    <property type="nucleotide sequence ID" value="NZ_FUWG01000002.1"/>
</dbReference>
<reference evidence="2 3" key="1">
    <citation type="submission" date="2017-02" db="EMBL/GenBank/DDBJ databases">
        <authorList>
            <person name="Peterson S.W."/>
        </authorList>
    </citation>
    <scope>NUCLEOTIDE SEQUENCE [LARGE SCALE GENOMIC DNA]</scope>
    <source>
        <strain evidence="2 3">ATCC BAA-908</strain>
    </source>
</reference>
<dbReference type="EMBL" id="FUWG01000002">
    <property type="protein sequence ID" value="SJZ29703.1"/>
    <property type="molecule type" value="Genomic_DNA"/>
</dbReference>
<accession>A0A1T4JHT5</accession>
<feature type="chain" id="PRO_5013341040" evidence="1">
    <location>
        <begin position="20"/>
        <end position="263"/>
    </location>
</feature>
<dbReference type="InterPro" id="IPR046745">
    <property type="entry name" value="DUF6675"/>
</dbReference>
<organism evidence="2 3">
    <name type="scientific">Treponema porcinum</name>
    <dbReference type="NCBI Taxonomy" id="261392"/>
    <lineage>
        <taxon>Bacteria</taxon>
        <taxon>Pseudomonadati</taxon>
        <taxon>Spirochaetota</taxon>
        <taxon>Spirochaetia</taxon>
        <taxon>Spirochaetales</taxon>
        <taxon>Treponemataceae</taxon>
        <taxon>Treponema</taxon>
    </lineage>
</organism>
<keyword evidence="1" id="KW-0732">Signal</keyword>
<dbReference type="GeneID" id="78315530"/>
<name>A0A1T4JHT5_TREPO</name>
<evidence type="ECO:0000313" key="3">
    <source>
        <dbReference type="Proteomes" id="UP000190423"/>
    </source>
</evidence>
<dbReference type="Proteomes" id="UP000190423">
    <property type="component" value="Unassembled WGS sequence"/>
</dbReference>
<evidence type="ECO:0000256" key="1">
    <source>
        <dbReference type="SAM" id="SignalP"/>
    </source>
</evidence>
<dbReference type="Pfam" id="PF20380">
    <property type="entry name" value="DUF6675"/>
    <property type="match status" value="1"/>
</dbReference>